<proteinExistence type="predicted"/>
<dbReference type="Pfam" id="PF17265">
    <property type="entry name" value="DUF5331"/>
    <property type="match status" value="1"/>
</dbReference>
<gene>
    <name evidence="2" type="ORF">DSM106972_080380</name>
</gene>
<dbReference type="RefSeq" id="WP_127086096.1">
    <property type="nucleotide sequence ID" value="NZ_RSCL01000028.1"/>
</dbReference>
<dbReference type="Proteomes" id="UP000271624">
    <property type="component" value="Unassembled WGS sequence"/>
</dbReference>
<reference evidence="2" key="2">
    <citation type="journal article" date="2019" name="Genome Biol. Evol.">
        <title>Day and night: Metabolic profiles and evolutionary relationships of six axenic non-marine cyanobacteria.</title>
        <authorList>
            <person name="Will S.E."/>
            <person name="Henke P."/>
            <person name="Boedeker C."/>
            <person name="Huang S."/>
            <person name="Brinkmann H."/>
            <person name="Rohde M."/>
            <person name="Jarek M."/>
            <person name="Friedl T."/>
            <person name="Seufert S."/>
            <person name="Schumacher M."/>
            <person name="Overmann J."/>
            <person name="Neumann-Schaal M."/>
            <person name="Petersen J."/>
        </authorList>
    </citation>
    <scope>NUCLEOTIDE SEQUENCE [LARGE SCALE GENOMIC DNA]</scope>
    <source>
        <strain evidence="2">PCC 7102</strain>
    </source>
</reference>
<accession>A0A433UXS7</accession>
<evidence type="ECO:0000256" key="1">
    <source>
        <dbReference type="SAM" id="MobiDB-lite"/>
    </source>
</evidence>
<keyword evidence="3" id="KW-1185">Reference proteome</keyword>
<evidence type="ECO:0000313" key="2">
    <source>
        <dbReference type="EMBL" id="RUS98652.1"/>
    </source>
</evidence>
<evidence type="ECO:0000313" key="3">
    <source>
        <dbReference type="Proteomes" id="UP000271624"/>
    </source>
</evidence>
<feature type="compositionally biased region" description="Basic and acidic residues" evidence="1">
    <location>
        <begin position="88"/>
        <end position="98"/>
    </location>
</feature>
<dbReference type="AlphaFoldDB" id="A0A433UXS7"/>
<sequence length="219" mass="25214">MNIQELRQSLKQKWLYYYQENCHWLEKMQIWAVFDGERRPLSSFILATVTVLEPNLVDILPLLVDLNTNPDDMIAALGLNFNPENELKKLNNDNDNLNKRTQAPEESSYKHPENNPVQIIHITPNNSLQHQMVAVGTSCRNEIKSLQSVTLVTQSSIRDIPVSAVAIAPPITSNYKLAPEIREKVNQLSTVNRRKLANWIDEFCQGRDWDKDESTFIPF</sequence>
<protein>
    <recommendedName>
        <fullName evidence="4">DUF5331 domain-containing protein</fullName>
    </recommendedName>
</protein>
<evidence type="ECO:0008006" key="4">
    <source>
        <dbReference type="Google" id="ProtNLM"/>
    </source>
</evidence>
<feature type="region of interest" description="Disordered" evidence="1">
    <location>
        <begin position="88"/>
        <end position="112"/>
    </location>
</feature>
<dbReference type="OrthoDB" id="484822at2"/>
<reference evidence="2" key="1">
    <citation type="submission" date="2018-12" db="EMBL/GenBank/DDBJ databases">
        <authorList>
            <person name="Will S."/>
            <person name="Neumann-Schaal M."/>
            <person name="Henke P."/>
        </authorList>
    </citation>
    <scope>NUCLEOTIDE SEQUENCE</scope>
    <source>
        <strain evidence="2">PCC 7102</strain>
    </source>
</reference>
<dbReference type="InterPro" id="IPR020346">
    <property type="entry name" value="Uncharacterised_15.3kDa"/>
</dbReference>
<comment type="caution">
    <text evidence="2">The sequence shown here is derived from an EMBL/GenBank/DDBJ whole genome shotgun (WGS) entry which is preliminary data.</text>
</comment>
<dbReference type="EMBL" id="RSCL01000028">
    <property type="protein sequence ID" value="RUS98652.1"/>
    <property type="molecule type" value="Genomic_DNA"/>
</dbReference>
<name>A0A433UXS7_9CYAN</name>
<organism evidence="2 3">
    <name type="scientific">Dulcicalothrix desertica PCC 7102</name>
    <dbReference type="NCBI Taxonomy" id="232991"/>
    <lineage>
        <taxon>Bacteria</taxon>
        <taxon>Bacillati</taxon>
        <taxon>Cyanobacteriota</taxon>
        <taxon>Cyanophyceae</taxon>
        <taxon>Nostocales</taxon>
        <taxon>Calotrichaceae</taxon>
        <taxon>Dulcicalothrix</taxon>
    </lineage>
</organism>